<keyword evidence="1" id="KW-0732">Signal</keyword>
<name>A0ABS1C0W4_9BACT</name>
<dbReference type="EMBL" id="JAEHFX010000003">
    <property type="protein sequence ID" value="MBK0402968.1"/>
    <property type="molecule type" value="Genomic_DNA"/>
</dbReference>
<comment type="caution">
    <text evidence="2">The sequence shown here is derived from an EMBL/GenBank/DDBJ whole genome shotgun (WGS) entry which is preliminary data.</text>
</comment>
<evidence type="ECO:0000256" key="1">
    <source>
        <dbReference type="SAM" id="SignalP"/>
    </source>
</evidence>
<proteinExistence type="predicted"/>
<protein>
    <submittedName>
        <fullName evidence="2">Asparagine synthetase B</fullName>
    </submittedName>
</protein>
<evidence type="ECO:0000313" key="3">
    <source>
        <dbReference type="Proteomes" id="UP000644147"/>
    </source>
</evidence>
<feature type="chain" id="PRO_5045835680" evidence="1">
    <location>
        <begin position="22"/>
        <end position="421"/>
    </location>
</feature>
<accession>A0ABS1C0W4</accession>
<organism evidence="2 3">
    <name type="scientific">Adhaeribacter terrigena</name>
    <dbReference type="NCBI Taxonomy" id="2793070"/>
    <lineage>
        <taxon>Bacteria</taxon>
        <taxon>Pseudomonadati</taxon>
        <taxon>Bacteroidota</taxon>
        <taxon>Cytophagia</taxon>
        <taxon>Cytophagales</taxon>
        <taxon>Hymenobacteraceae</taxon>
        <taxon>Adhaeribacter</taxon>
    </lineage>
</organism>
<sequence length="421" mass="48149">MKIRFLFVLLLLSLVSRAGFATYVLVPMDESQKDHLKAYGVAFWVLQHQLEVDWLLNYRGGSFAFKHDPKIENELVVRNVSYQVISDATYSSVLGQINDPDANMDVMKLEKVPKIAVYSPKTKQPWDDAVTLVLTYAEIPYDVVFDDEVMRGDLPKYDWLHLHHEDFTGQYGKFYISYRNAPWYIEQVEEAEETAKKHGFKKVSQLKLAVVKKMKEFTAGGGFLFAMCSATDTYDIALAAEGVDIAEVMFDGDPADPNADKKLDYSKTYAFKDFNLVRDPYNVEFSNIDNQPYERNLTEDNDYFQLFTFSAKYDPIPTMLTQDHVKTIKGFMGQTTAFKKPLIKSETIIMGENAAANEVRYLHGTFGKGTWTFYGGHDPEDYQHMVGEEPTDLNLHPNSPGYRLILNNILFPAAKKKKLKT</sequence>
<feature type="signal peptide" evidence="1">
    <location>
        <begin position="1"/>
        <end position="21"/>
    </location>
</feature>
<evidence type="ECO:0000313" key="2">
    <source>
        <dbReference type="EMBL" id="MBK0402968.1"/>
    </source>
</evidence>
<keyword evidence="3" id="KW-1185">Reference proteome</keyword>
<gene>
    <name evidence="2" type="ORF">I5M27_08210</name>
</gene>
<dbReference type="Proteomes" id="UP000644147">
    <property type="component" value="Unassembled WGS sequence"/>
</dbReference>
<dbReference type="RefSeq" id="WP_200505714.1">
    <property type="nucleotide sequence ID" value="NZ_JAEHFX010000003.1"/>
</dbReference>
<reference evidence="2 3" key="1">
    <citation type="submission" date="2020-12" db="EMBL/GenBank/DDBJ databases">
        <title>Bacterial novel species Adhaeribacter sp. BT258 isolated from soil.</title>
        <authorList>
            <person name="Jung H.-Y."/>
        </authorList>
    </citation>
    <scope>NUCLEOTIDE SEQUENCE [LARGE SCALE GENOMIC DNA]</scope>
    <source>
        <strain evidence="2 3">BT258</strain>
    </source>
</reference>